<comment type="caution">
    <text evidence="1">The sequence shown here is derived from an EMBL/GenBank/DDBJ whole genome shotgun (WGS) entry which is preliminary data.</text>
</comment>
<keyword evidence="2" id="KW-1185">Reference proteome</keyword>
<gene>
    <name evidence="1" type="ORF">VP01_377g7</name>
</gene>
<evidence type="ECO:0000313" key="1">
    <source>
        <dbReference type="EMBL" id="KNZ51869.1"/>
    </source>
</evidence>
<dbReference type="OrthoDB" id="3243703at2759"/>
<dbReference type="Proteomes" id="UP000037035">
    <property type="component" value="Unassembled WGS sequence"/>
</dbReference>
<sequence>MITTPARGNHLLAVQRSDLQLNHHPGISERFTEVYGFSIFEIIRILKSFRVMEFVNVTGKCSTRKPTKIEMSRLSLSLEISTCAPLNTPSLLPLKTQCSKISERRDWSKRAHPLPATVLVNILPLPVFSYSNLALFSQFRSIPLPGIDVPFHSRYLCAGHMNPEFPWMLNAWISPATTSEHKASTIAFPNCLSLHPDVLNSPQTELDSSKSFDSRRTRANKISLNQSSSRAFRGKVFSNHQVCPGYVALSIFIAPKDLSTSIPCPNQKTLSPLSAQTPYLACWSEILEPQSDTHANFAIHEDLDDKAVSSKLLTNSTLAWILKELLTNSLHAPQQSFSEVTPGLNIVGSLPQGNHAYITTPGKICEATKQARCRTAFNF</sequence>
<name>A0A0L6UTS1_9BASI</name>
<reference evidence="1 2" key="1">
    <citation type="submission" date="2015-08" db="EMBL/GenBank/DDBJ databases">
        <title>Next Generation Sequencing and Analysis of the Genome of Puccinia sorghi L Schw, the Causal Agent of Maize Common Rust.</title>
        <authorList>
            <person name="Rochi L."/>
            <person name="Burguener G."/>
            <person name="Darino M."/>
            <person name="Turjanski A."/>
            <person name="Kreff E."/>
            <person name="Dieguez M.J."/>
            <person name="Sacco F."/>
        </authorList>
    </citation>
    <scope>NUCLEOTIDE SEQUENCE [LARGE SCALE GENOMIC DNA]</scope>
    <source>
        <strain evidence="1 2">RO10H11247</strain>
    </source>
</reference>
<proteinExistence type="predicted"/>
<dbReference type="EMBL" id="LAVV01008812">
    <property type="protein sequence ID" value="KNZ51869.1"/>
    <property type="molecule type" value="Genomic_DNA"/>
</dbReference>
<dbReference type="AlphaFoldDB" id="A0A0L6UTS1"/>
<protein>
    <submittedName>
        <fullName evidence="1">Uncharacterized protein</fullName>
    </submittedName>
</protein>
<organism evidence="1 2">
    <name type="scientific">Puccinia sorghi</name>
    <dbReference type="NCBI Taxonomy" id="27349"/>
    <lineage>
        <taxon>Eukaryota</taxon>
        <taxon>Fungi</taxon>
        <taxon>Dikarya</taxon>
        <taxon>Basidiomycota</taxon>
        <taxon>Pucciniomycotina</taxon>
        <taxon>Pucciniomycetes</taxon>
        <taxon>Pucciniales</taxon>
        <taxon>Pucciniaceae</taxon>
        <taxon>Puccinia</taxon>
    </lineage>
</organism>
<dbReference type="VEuPathDB" id="FungiDB:VP01_377g7"/>
<accession>A0A0L6UTS1</accession>
<evidence type="ECO:0000313" key="2">
    <source>
        <dbReference type="Proteomes" id="UP000037035"/>
    </source>
</evidence>
<dbReference type="STRING" id="27349.A0A0L6UTS1"/>